<evidence type="ECO:0000259" key="6">
    <source>
        <dbReference type="Pfam" id="PF04542"/>
    </source>
</evidence>
<dbReference type="InterPro" id="IPR013324">
    <property type="entry name" value="RNA_pol_sigma_r3/r4-like"/>
</dbReference>
<dbReference type="InterPro" id="IPR013325">
    <property type="entry name" value="RNA_pol_sigma_r2"/>
</dbReference>
<evidence type="ECO:0000313" key="9">
    <source>
        <dbReference type="Proteomes" id="UP001139031"/>
    </source>
</evidence>
<dbReference type="InterPro" id="IPR039425">
    <property type="entry name" value="RNA_pol_sigma-70-like"/>
</dbReference>
<dbReference type="SUPFAM" id="SSF88946">
    <property type="entry name" value="Sigma2 domain of RNA polymerase sigma factors"/>
    <property type="match status" value="1"/>
</dbReference>
<dbReference type="InterPro" id="IPR014284">
    <property type="entry name" value="RNA_pol_sigma-70_dom"/>
</dbReference>
<comment type="similarity">
    <text evidence="1">Belongs to the sigma-70 factor family. ECF subfamily.</text>
</comment>
<dbReference type="Proteomes" id="UP001139031">
    <property type="component" value="Unassembled WGS sequence"/>
</dbReference>
<gene>
    <name evidence="8" type="ORF">K7C98_08020</name>
</gene>
<dbReference type="InterPro" id="IPR036388">
    <property type="entry name" value="WH-like_DNA-bd_sf"/>
</dbReference>
<comment type="caution">
    <text evidence="8">The sequence shown here is derived from an EMBL/GenBank/DDBJ whole genome shotgun (WGS) entry which is preliminary data.</text>
</comment>
<evidence type="ECO:0000256" key="2">
    <source>
        <dbReference type="ARBA" id="ARBA00023015"/>
    </source>
</evidence>
<dbReference type="EMBL" id="JAIRAU010000005">
    <property type="protein sequence ID" value="MBZ5709204.1"/>
    <property type="molecule type" value="Genomic_DNA"/>
</dbReference>
<keyword evidence="4" id="KW-0238">DNA-binding</keyword>
<dbReference type="Gene3D" id="1.10.10.10">
    <property type="entry name" value="Winged helix-like DNA-binding domain superfamily/Winged helix DNA-binding domain"/>
    <property type="match status" value="1"/>
</dbReference>
<evidence type="ECO:0000256" key="4">
    <source>
        <dbReference type="ARBA" id="ARBA00023125"/>
    </source>
</evidence>
<evidence type="ECO:0000259" key="7">
    <source>
        <dbReference type="Pfam" id="PF08281"/>
    </source>
</evidence>
<feature type="domain" description="RNA polymerase sigma-70 region 2" evidence="6">
    <location>
        <begin position="24"/>
        <end position="94"/>
    </location>
</feature>
<dbReference type="Gene3D" id="1.10.1740.10">
    <property type="match status" value="1"/>
</dbReference>
<dbReference type="NCBIfam" id="TIGR02937">
    <property type="entry name" value="sigma70-ECF"/>
    <property type="match status" value="1"/>
</dbReference>
<dbReference type="PANTHER" id="PTHR43133:SF8">
    <property type="entry name" value="RNA POLYMERASE SIGMA FACTOR HI_1459-RELATED"/>
    <property type="match status" value="1"/>
</dbReference>
<sequence length="185" mass="21138">MSDEPEAGVRKRTPRGDREAFRALVVAHQHAVHAVLAQMLFRGPVADVDDLAQETFLRVHRALPRFEDRGPGHLRRWIVTIAARVAIDHLRRKRVPLESFDETVHRLPSREADELAQFRRLGQRVEAALAELGAEQRSVLVLRQLHGLEYQEIAEALQIDLGTVKSRLHRARARLEQLLIKEQVG</sequence>
<dbReference type="PANTHER" id="PTHR43133">
    <property type="entry name" value="RNA POLYMERASE ECF-TYPE SIGMA FACTO"/>
    <property type="match status" value="1"/>
</dbReference>
<dbReference type="InterPro" id="IPR013249">
    <property type="entry name" value="RNA_pol_sigma70_r4_t2"/>
</dbReference>
<name>A0ABS7TLU5_9BACT</name>
<dbReference type="SUPFAM" id="SSF88659">
    <property type="entry name" value="Sigma3 and sigma4 domains of RNA polymerase sigma factors"/>
    <property type="match status" value="1"/>
</dbReference>
<evidence type="ECO:0000256" key="3">
    <source>
        <dbReference type="ARBA" id="ARBA00023082"/>
    </source>
</evidence>
<protein>
    <submittedName>
        <fullName evidence="8">Sigma-70 family RNA polymerase sigma factor</fullName>
    </submittedName>
</protein>
<dbReference type="Pfam" id="PF04542">
    <property type="entry name" value="Sigma70_r2"/>
    <property type="match status" value="1"/>
</dbReference>
<evidence type="ECO:0000256" key="5">
    <source>
        <dbReference type="ARBA" id="ARBA00023163"/>
    </source>
</evidence>
<keyword evidence="9" id="KW-1185">Reference proteome</keyword>
<keyword evidence="5" id="KW-0804">Transcription</keyword>
<evidence type="ECO:0000313" key="8">
    <source>
        <dbReference type="EMBL" id="MBZ5709204.1"/>
    </source>
</evidence>
<feature type="domain" description="RNA polymerase sigma factor 70 region 4 type 2" evidence="7">
    <location>
        <begin position="123"/>
        <end position="175"/>
    </location>
</feature>
<dbReference type="CDD" id="cd06171">
    <property type="entry name" value="Sigma70_r4"/>
    <property type="match status" value="1"/>
</dbReference>
<accession>A0ABS7TLU5</accession>
<reference evidence="8" key="1">
    <citation type="submission" date="2021-08" db="EMBL/GenBank/DDBJ databases">
        <authorList>
            <person name="Stevens D.C."/>
        </authorList>
    </citation>
    <scope>NUCLEOTIDE SEQUENCE</scope>
    <source>
        <strain evidence="8">DSM 53165</strain>
    </source>
</reference>
<organism evidence="8 9">
    <name type="scientific">Nannocystis pusilla</name>
    <dbReference type="NCBI Taxonomy" id="889268"/>
    <lineage>
        <taxon>Bacteria</taxon>
        <taxon>Pseudomonadati</taxon>
        <taxon>Myxococcota</taxon>
        <taxon>Polyangia</taxon>
        <taxon>Nannocystales</taxon>
        <taxon>Nannocystaceae</taxon>
        <taxon>Nannocystis</taxon>
    </lineage>
</organism>
<keyword evidence="2" id="KW-0805">Transcription regulation</keyword>
<proteinExistence type="inferred from homology"/>
<dbReference type="InterPro" id="IPR007627">
    <property type="entry name" value="RNA_pol_sigma70_r2"/>
</dbReference>
<evidence type="ECO:0000256" key="1">
    <source>
        <dbReference type="ARBA" id="ARBA00010641"/>
    </source>
</evidence>
<keyword evidence="3" id="KW-0731">Sigma factor</keyword>
<dbReference type="Pfam" id="PF08281">
    <property type="entry name" value="Sigma70_r4_2"/>
    <property type="match status" value="1"/>
</dbReference>
<dbReference type="RefSeq" id="WP_224190982.1">
    <property type="nucleotide sequence ID" value="NZ_JAIRAU010000005.1"/>
</dbReference>